<dbReference type="Pfam" id="PF00383">
    <property type="entry name" value="dCMP_cyt_deam_1"/>
    <property type="match status" value="1"/>
</dbReference>
<dbReference type="GO" id="GO:0004132">
    <property type="term" value="F:dCMP deaminase activity"/>
    <property type="evidence" value="ECO:0007669"/>
    <property type="project" value="InterPro"/>
</dbReference>
<evidence type="ECO:0000256" key="5">
    <source>
        <dbReference type="PIRSR" id="PIRSR006019-1"/>
    </source>
</evidence>
<accession>A0A160DEX7</accession>
<evidence type="ECO:0000256" key="3">
    <source>
        <dbReference type="ARBA" id="ARBA00022801"/>
    </source>
</evidence>
<keyword evidence="2 6" id="KW-0479">Metal-binding</keyword>
<sequence>MSERPNWDEYFLGIATAVARRSDCERSQVGAVVVRNRRVRGTGYNGSPVGRPGCATCPRRTSNCEPLSSYDTGPTRCVAVHAEANALLYSDRGDLPGATLYITRAPCDGCLKLIQAAQIERVVWPEGEMNP</sequence>
<dbReference type="PROSITE" id="PS51747">
    <property type="entry name" value="CYT_DCMP_DEAMINASES_2"/>
    <property type="match status" value="1"/>
</dbReference>
<dbReference type="GeneID" id="28800589"/>
<dbReference type="RefSeq" id="YP_009274546.1">
    <property type="nucleotide sequence ID" value="NC_030917.1"/>
</dbReference>
<evidence type="ECO:0000313" key="8">
    <source>
        <dbReference type="EMBL" id="ANA86506.1"/>
    </source>
</evidence>
<dbReference type="InterPro" id="IPR016473">
    <property type="entry name" value="dCMP_deaminase"/>
</dbReference>
<dbReference type="Gene3D" id="3.40.140.10">
    <property type="entry name" value="Cytidine Deaminase, domain 2"/>
    <property type="match status" value="1"/>
</dbReference>
<dbReference type="InterPro" id="IPR015517">
    <property type="entry name" value="dCMP_deaminase-rel"/>
</dbReference>
<dbReference type="InterPro" id="IPR002125">
    <property type="entry name" value="CMP_dCMP_dom"/>
</dbReference>
<dbReference type="PROSITE" id="PS00903">
    <property type="entry name" value="CYT_DCMP_DEAMINASES_1"/>
    <property type="match status" value="1"/>
</dbReference>
<evidence type="ECO:0000256" key="6">
    <source>
        <dbReference type="PIRSR" id="PIRSR006019-2"/>
    </source>
</evidence>
<dbReference type="KEGG" id="vg:28800589"/>
<gene>
    <name evidence="8" type="primary">130</name>
    <name evidence="8" type="ORF">PBI_ONEUP_130</name>
</gene>
<proteinExistence type="inferred from homology"/>
<dbReference type="OrthoDB" id="10605at10239"/>
<dbReference type="SUPFAM" id="SSF53927">
    <property type="entry name" value="Cytidine deaminase-like"/>
    <property type="match status" value="1"/>
</dbReference>
<dbReference type="PIRSF" id="PIRSF006019">
    <property type="entry name" value="dCMP_deaminase"/>
    <property type="match status" value="1"/>
</dbReference>
<keyword evidence="9" id="KW-1185">Reference proteome</keyword>
<feature type="binding site" evidence="6">
    <location>
        <position position="110"/>
    </location>
    <ligand>
        <name>Zn(2+)</name>
        <dbReference type="ChEBI" id="CHEBI:29105"/>
        <note>catalytic</note>
    </ligand>
</feature>
<name>A0A160DEX7_9CAUD</name>
<feature type="domain" description="CMP/dCMP-type deaminase" evidence="7">
    <location>
        <begin position="6"/>
        <end position="131"/>
    </location>
</feature>
<feature type="active site" description="Proton donor" evidence="5">
    <location>
        <position position="83"/>
    </location>
</feature>
<dbReference type="PANTHER" id="PTHR11086">
    <property type="entry name" value="DEOXYCYTIDYLATE DEAMINASE-RELATED"/>
    <property type="match status" value="1"/>
</dbReference>
<dbReference type="PANTHER" id="PTHR11086:SF18">
    <property type="entry name" value="DEOXYCYTIDYLATE DEAMINASE"/>
    <property type="match status" value="1"/>
</dbReference>
<evidence type="ECO:0000259" key="7">
    <source>
        <dbReference type="PROSITE" id="PS51747"/>
    </source>
</evidence>
<comment type="similarity">
    <text evidence="1">Belongs to the cytidine and deoxycytidylate deaminase family.</text>
</comment>
<dbReference type="GO" id="GO:0006220">
    <property type="term" value="P:pyrimidine nucleotide metabolic process"/>
    <property type="evidence" value="ECO:0007669"/>
    <property type="project" value="InterPro"/>
</dbReference>
<dbReference type="InterPro" id="IPR016192">
    <property type="entry name" value="APOBEC/CMP_deaminase_Zn-bd"/>
</dbReference>
<dbReference type="GO" id="GO:0008270">
    <property type="term" value="F:zinc ion binding"/>
    <property type="evidence" value="ECO:0007669"/>
    <property type="project" value="InterPro"/>
</dbReference>
<keyword evidence="4 6" id="KW-0862">Zinc</keyword>
<dbReference type="EMBL" id="KU998245">
    <property type="protein sequence ID" value="ANA86506.1"/>
    <property type="molecule type" value="Genomic_DNA"/>
</dbReference>
<protein>
    <recommendedName>
        <fullName evidence="7">CMP/dCMP-type deaminase domain-containing protein</fullName>
    </recommendedName>
</protein>
<evidence type="ECO:0000256" key="1">
    <source>
        <dbReference type="ARBA" id="ARBA00006576"/>
    </source>
</evidence>
<evidence type="ECO:0000256" key="4">
    <source>
        <dbReference type="ARBA" id="ARBA00022833"/>
    </source>
</evidence>
<evidence type="ECO:0000256" key="2">
    <source>
        <dbReference type="ARBA" id="ARBA00022723"/>
    </source>
</evidence>
<reference evidence="9" key="1">
    <citation type="submission" date="2016-03" db="EMBL/GenBank/DDBJ databases">
        <authorList>
            <person name="Ploux O."/>
        </authorList>
    </citation>
    <scope>NUCLEOTIDE SEQUENCE [LARGE SCALE GENOMIC DNA]</scope>
</reference>
<dbReference type="InterPro" id="IPR016193">
    <property type="entry name" value="Cytidine_deaminase-like"/>
</dbReference>
<feature type="binding site" evidence="6">
    <location>
        <position position="81"/>
    </location>
    <ligand>
        <name>Zn(2+)</name>
        <dbReference type="ChEBI" id="CHEBI:29105"/>
        <note>catalytic</note>
    </ligand>
</feature>
<feature type="binding site" evidence="6">
    <location>
        <position position="107"/>
    </location>
    <ligand>
        <name>Zn(2+)</name>
        <dbReference type="ChEBI" id="CHEBI:29105"/>
        <note>catalytic</note>
    </ligand>
</feature>
<evidence type="ECO:0000313" key="9">
    <source>
        <dbReference type="Proteomes" id="UP000204609"/>
    </source>
</evidence>
<keyword evidence="3" id="KW-0378">Hydrolase</keyword>
<dbReference type="Proteomes" id="UP000204609">
    <property type="component" value="Segment"/>
</dbReference>
<comment type="cofactor">
    <cofactor evidence="6">
        <name>Zn(2+)</name>
        <dbReference type="ChEBI" id="CHEBI:29105"/>
    </cofactor>
</comment>
<organism evidence="8 9">
    <name type="scientific">Gordonia phage OneUp</name>
    <dbReference type="NCBI Taxonomy" id="1838074"/>
    <lineage>
        <taxon>Viruses</taxon>
        <taxon>Duplodnaviria</taxon>
        <taxon>Heunggongvirae</taxon>
        <taxon>Uroviricota</taxon>
        <taxon>Caudoviricetes</taxon>
        <taxon>Oneupvirus</taxon>
        <taxon>Oneupvirus oneup</taxon>
    </lineage>
</organism>